<gene>
    <name evidence="2" type="ORF">F1C12_14105</name>
</gene>
<reference evidence="3" key="1">
    <citation type="submission" date="2019-09" db="EMBL/GenBank/DDBJ databases">
        <title>Antimicrobial potential of Antarctic Bacteria.</title>
        <authorList>
            <person name="Benaud N."/>
            <person name="Edwards R.J."/>
            <person name="Ferrari B.C."/>
        </authorList>
    </citation>
    <scope>NUCLEOTIDE SEQUENCE [LARGE SCALE GENOMIC DNA]</scope>
    <source>
        <strain evidence="3">INR9</strain>
    </source>
</reference>
<proteinExistence type="predicted"/>
<dbReference type="Pfam" id="PF00582">
    <property type="entry name" value="Usp"/>
    <property type="match status" value="1"/>
</dbReference>
<evidence type="ECO:0000259" key="1">
    <source>
        <dbReference type="Pfam" id="PF00582"/>
    </source>
</evidence>
<sequence>MSGIGGTGAGGGESAGIKPGGVLVAVVPGQPTAVLDQAARLADDLDVPLVCANVDPNRYLVSSYVDGTVVALPYDPDLPEVEEETFDAELESDIRATLNGRGVPYTLKQLAGDPAWALARLADEMDARYIVVGTREAGLRGSIREFFNGSVAVHLAHRQHRPVIVVPLAPVSGSQALPWEDPPV</sequence>
<dbReference type="RefSeq" id="WP_258045909.1">
    <property type="nucleotide sequence ID" value="NZ_CP043641.1"/>
</dbReference>
<dbReference type="EMBL" id="CP043641">
    <property type="protein sequence ID" value="QNE36137.1"/>
    <property type="molecule type" value="Genomic_DNA"/>
</dbReference>
<dbReference type="AlphaFoldDB" id="A0A7G6YCC2"/>
<protein>
    <submittedName>
        <fullName evidence="2">Universal stress protein</fullName>
    </submittedName>
</protein>
<evidence type="ECO:0000313" key="3">
    <source>
        <dbReference type="Proteomes" id="UP000515511"/>
    </source>
</evidence>
<name>A0A7G6YCC2_9MICO</name>
<accession>A0A7G6YCC2</accession>
<evidence type="ECO:0000313" key="2">
    <source>
        <dbReference type="EMBL" id="QNE36137.1"/>
    </source>
</evidence>
<dbReference type="Proteomes" id="UP000515511">
    <property type="component" value="Chromosome"/>
</dbReference>
<dbReference type="InterPro" id="IPR006016">
    <property type="entry name" value="UspA"/>
</dbReference>
<dbReference type="SUPFAM" id="SSF52402">
    <property type="entry name" value="Adenine nucleotide alpha hydrolases-like"/>
    <property type="match status" value="1"/>
</dbReference>
<organism evidence="2 3">
    <name type="scientific">Leifsonia shinshuensis</name>
    <dbReference type="NCBI Taxonomy" id="150026"/>
    <lineage>
        <taxon>Bacteria</taxon>
        <taxon>Bacillati</taxon>
        <taxon>Actinomycetota</taxon>
        <taxon>Actinomycetes</taxon>
        <taxon>Micrococcales</taxon>
        <taxon>Microbacteriaceae</taxon>
        <taxon>Leifsonia</taxon>
    </lineage>
</organism>
<dbReference type="KEGG" id="lse:F1C12_14105"/>
<feature type="domain" description="UspA" evidence="1">
    <location>
        <begin position="22"/>
        <end position="167"/>
    </location>
</feature>
<dbReference type="Gene3D" id="3.40.50.12370">
    <property type="match status" value="1"/>
</dbReference>